<gene>
    <name evidence="2" type="ORF">E2F43_03095</name>
</gene>
<keyword evidence="1" id="KW-1133">Transmembrane helix</keyword>
<protein>
    <recommendedName>
        <fullName evidence="4">Prepilin-type N-terminal cleavage/methylation domain-containing protein</fullName>
    </recommendedName>
</protein>
<evidence type="ECO:0000256" key="1">
    <source>
        <dbReference type="SAM" id="Phobius"/>
    </source>
</evidence>
<dbReference type="OrthoDB" id="5568646at2"/>
<dbReference type="RefSeq" id="WP_133209434.1">
    <property type="nucleotide sequence ID" value="NZ_SMSE01000001.1"/>
</dbReference>
<proteinExistence type="predicted"/>
<accession>A0A4V2ZXJ3</accession>
<sequence>MIRRNSLASCSEARGFTLVELQVALLLMTLIAVLLAGALRATVNAWDRSTEHQDVAEHNFMVDQFLRRILSSMRFTHFQYVTKGRRVSFMGTGQAIYFVAPYPAFVNDGGLYWWTLRNRVGTDSAREGLVLEYLPYDSDQVVDYDPVAGLIIEDATPETLMVDESLRLLNVEYYAEENDQDIGGWRKDWEPGNWPPRVMRLLLAETDSRGEEINQSELAVSPRFYFQQLRFEGVQ</sequence>
<evidence type="ECO:0008006" key="4">
    <source>
        <dbReference type="Google" id="ProtNLM"/>
    </source>
</evidence>
<reference evidence="2 3" key="1">
    <citation type="submission" date="2019-03" db="EMBL/GenBank/DDBJ databases">
        <title>Seongchinamella monodicae gen. nov., sp. nov., a novel member of the Gammaproteobacteria isolated from a tidal mudflat of beach.</title>
        <authorList>
            <person name="Yang H.G."/>
            <person name="Kang J.W."/>
            <person name="Lee S.D."/>
        </authorList>
    </citation>
    <scope>NUCLEOTIDE SEQUENCE [LARGE SCALE GENOMIC DNA]</scope>
    <source>
        <strain evidence="2 3">GH4-78</strain>
    </source>
</reference>
<dbReference type="EMBL" id="SMSE01000001">
    <property type="protein sequence ID" value="TDG15235.1"/>
    <property type="molecule type" value="Genomic_DNA"/>
</dbReference>
<keyword evidence="1" id="KW-0812">Transmembrane</keyword>
<evidence type="ECO:0000313" key="3">
    <source>
        <dbReference type="Proteomes" id="UP000295554"/>
    </source>
</evidence>
<evidence type="ECO:0000313" key="2">
    <source>
        <dbReference type="EMBL" id="TDG15235.1"/>
    </source>
</evidence>
<feature type="transmembrane region" description="Helical" evidence="1">
    <location>
        <begin position="21"/>
        <end position="39"/>
    </location>
</feature>
<comment type="caution">
    <text evidence="2">The sequence shown here is derived from an EMBL/GenBank/DDBJ whole genome shotgun (WGS) entry which is preliminary data.</text>
</comment>
<name>A0A4V2ZXJ3_9GAMM</name>
<dbReference type="Proteomes" id="UP000295554">
    <property type="component" value="Unassembled WGS sequence"/>
</dbReference>
<keyword evidence="3" id="KW-1185">Reference proteome</keyword>
<keyword evidence="1" id="KW-0472">Membrane</keyword>
<organism evidence="2 3">
    <name type="scientific">Seongchinamella unica</name>
    <dbReference type="NCBI Taxonomy" id="2547392"/>
    <lineage>
        <taxon>Bacteria</taxon>
        <taxon>Pseudomonadati</taxon>
        <taxon>Pseudomonadota</taxon>
        <taxon>Gammaproteobacteria</taxon>
        <taxon>Cellvibrionales</taxon>
        <taxon>Halieaceae</taxon>
        <taxon>Seongchinamella</taxon>
    </lineage>
</organism>
<dbReference type="AlphaFoldDB" id="A0A4V2ZXJ3"/>